<evidence type="ECO:0000256" key="3">
    <source>
        <dbReference type="ARBA" id="ARBA00022692"/>
    </source>
</evidence>
<dbReference type="GO" id="GO:0012505">
    <property type="term" value="C:endomembrane system"/>
    <property type="evidence" value="ECO:0007669"/>
    <property type="project" value="UniProtKB-SubCell"/>
</dbReference>
<gene>
    <name evidence="8" type="ORF">PPYR_04403</name>
</gene>
<dbReference type="AlphaFoldDB" id="A0A5N4AY00"/>
<keyword evidence="3 6" id="KW-0812">Transmembrane</keyword>
<dbReference type="PANTHER" id="PTHR21324">
    <property type="entry name" value="FASTING-INDUCIBLE INTEGRAL MEMBRANE PROTEIN TM6P1-RELATED"/>
    <property type="match status" value="1"/>
</dbReference>
<keyword evidence="4 6" id="KW-1133">Transmembrane helix</keyword>
<proteinExistence type="inferred from homology"/>
<sequence>MRDFVLIKTPIKTYNCPRYLISVYHEHVYPILPYISETGSSPPESCIFGQMVNFGAVLLGVIMYIRYRQVDFVLTAGSIALKRTWNEMSFWCGNLICFGVTLVGNFQQTNASWMHFGGAFLTFGGTAVLFIIQTRIGFALRRFYIRFPRYGVGNKMMYFRVFLTIFYNTLFIMMCVCAVISVDHFTGLDYKLWTNEHGGYSIHLASTLSEWLLVLVLMLYVLTVSKEFKSLEYQEIKFLNKNVDRNCIECC</sequence>
<feature type="transmembrane region" description="Helical" evidence="6">
    <location>
        <begin position="88"/>
        <end position="107"/>
    </location>
</feature>
<evidence type="ECO:0000313" key="9">
    <source>
        <dbReference type="Proteomes" id="UP000327044"/>
    </source>
</evidence>
<evidence type="ECO:0000256" key="4">
    <source>
        <dbReference type="ARBA" id="ARBA00022989"/>
    </source>
</evidence>
<dbReference type="InterPro" id="IPR019402">
    <property type="entry name" value="CWH43_N"/>
</dbReference>
<evidence type="ECO:0000259" key="7">
    <source>
        <dbReference type="Pfam" id="PF10277"/>
    </source>
</evidence>
<feature type="transmembrane region" description="Helical" evidence="6">
    <location>
        <begin position="157"/>
        <end position="182"/>
    </location>
</feature>
<evidence type="ECO:0000256" key="6">
    <source>
        <dbReference type="SAM" id="Phobius"/>
    </source>
</evidence>
<reference evidence="8 9" key="1">
    <citation type="journal article" date="2018" name="Elife">
        <title>Firefly genomes illuminate parallel origins of bioluminescence in beetles.</title>
        <authorList>
            <person name="Fallon T.R."/>
            <person name="Lower S.E."/>
            <person name="Chang C.H."/>
            <person name="Bessho-Uehara M."/>
            <person name="Martin G.J."/>
            <person name="Bewick A.J."/>
            <person name="Behringer M."/>
            <person name="Debat H.J."/>
            <person name="Wong I."/>
            <person name="Day J.C."/>
            <person name="Suvorov A."/>
            <person name="Silva C.J."/>
            <person name="Stanger-Hall K.F."/>
            <person name="Hall D.W."/>
            <person name="Schmitz R.J."/>
            <person name="Nelson D.R."/>
            <person name="Lewis S.M."/>
            <person name="Shigenobu S."/>
            <person name="Bybee S.M."/>
            <person name="Larracuente A.M."/>
            <person name="Oba Y."/>
            <person name="Weng J.K."/>
        </authorList>
    </citation>
    <scope>NUCLEOTIDE SEQUENCE [LARGE SCALE GENOMIC DNA]</scope>
    <source>
        <strain evidence="8">1611_PpyrPB1</strain>
        <tissue evidence="8">Whole body</tissue>
    </source>
</reference>
<feature type="transmembrane region" description="Helical" evidence="6">
    <location>
        <begin position="113"/>
        <end position="136"/>
    </location>
</feature>
<evidence type="ECO:0000313" key="8">
    <source>
        <dbReference type="EMBL" id="KAB0802217.1"/>
    </source>
</evidence>
<protein>
    <recommendedName>
        <fullName evidence="7">CWH43-like N-terminal domain-containing protein</fullName>
    </recommendedName>
</protein>
<keyword evidence="9" id="KW-1185">Reference proteome</keyword>
<dbReference type="InParanoid" id="A0A5N4AY00"/>
<evidence type="ECO:0000256" key="2">
    <source>
        <dbReference type="ARBA" id="ARBA00006565"/>
    </source>
</evidence>
<dbReference type="Pfam" id="PF10277">
    <property type="entry name" value="Frag1"/>
    <property type="match status" value="1"/>
</dbReference>
<evidence type="ECO:0000256" key="1">
    <source>
        <dbReference type="ARBA" id="ARBA00004127"/>
    </source>
</evidence>
<keyword evidence="5 6" id="KW-0472">Membrane</keyword>
<organism evidence="8 9">
    <name type="scientific">Photinus pyralis</name>
    <name type="common">Common eastern firefly</name>
    <name type="synonym">Lampyris pyralis</name>
    <dbReference type="NCBI Taxonomy" id="7054"/>
    <lineage>
        <taxon>Eukaryota</taxon>
        <taxon>Metazoa</taxon>
        <taxon>Ecdysozoa</taxon>
        <taxon>Arthropoda</taxon>
        <taxon>Hexapoda</taxon>
        <taxon>Insecta</taxon>
        <taxon>Pterygota</taxon>
        <taxon>Neoptera</taxon>
        <taxon>Endopterygota</taxon>
        <taxon>Coleoptera</taxon>
        <taxon>Polyphaga</taxon>
        <taxon>Elateriformia</taxon>
        <taxon>Elateroidea</taxon>
        <taxon>Lampyridae</taxon>
        <taxon>Lampyrinae</taxon>
        <taxon>Photinus</taxon>
    </lineage>
</organism>
<name>A0A5N4AY00_PHOPY</name>
<dbReference type="InterPro" id="IPR050911">
    <property type="entry name" value="DRAM/TMEM150_Autophagy_Mod"/>
</dbReference>
<evidence type="ECO:0000256" key="5">
    <source>
        <dbReference type="ARBA" id="ARBA00023136"/>
    </source>
</evidence>
<feature type="domain" description="CWH43-like N-terminal" evidence="7">
    <location>
        <begin position="21"/>
        <end position="230"/>
    </location>
</feature>
<comment type="similarity">
    <text evidence="2">Belongs to the DRAM/TMEM150 family.</text>
</comment>
<feature type="transmembrane region" description="Helical" evidence="6">
    <location>
        <begin position="202"/>
        <end position="222"/>
    </location>
</feature>
<comment type="subcellular location">
    <subcellularLocation>
        <location evidence="1">Endomembrane system</location>
        <topology evidence="1">Multi-pass membrane protein</topology>
    </subcellularLocation>
</comment>
<dbReference type="Proteomes" id="UP000327044">
    <property type="component" value="Unassembled WGS sequence"/>
</dbReference>
<comment type="caution">
    <text evidence="8">The sequence shown here is derived from an EMBL/GenBank/DDBJ whole genome shotgun (WGS) entry which is preliminary data.</text>
</comment>
<dbReference type="EMBL" id="VVIM01000002">
    <property type="protein sequence ID" value="KAB0802217.1"/>
    <property type="molecule type" value="Genomic_DNA"/>
</dbReference>
<accession>A0A5N4AY00</accession>
<dbReference type="PANTHER" id="PTHR21324:SF2">
    <property type="entry name" value="EG:22E5.9 PROTEIN"/>
    <property type="match status" value="1"/>
</dbReference>
<feature type="transmembrane region" description="Helical" evidence="6">
    <location>
        <begin position="47"/>
        <end position="67"/>
    </location>
</feature>